<reference evidence="2" key="1">
    <citation type="submission" date="2020-02" db="EMBL/GenBank/DDBJ databases">
        <authorList>
            <person name="Meier V. D."/>
        </authorList>
    </citation>
    <scope>NUCLEOTIDE SEQUENCE</scope>
    <source>
        <strain evidence="2">AVDCRST_MAG66</strain>
    </source>
</reference>
<feature type="non-terminal residue" evidence="2">
    <location>
        <position position="1"/>
    </location>
</feature>
<feature type="region of interest" description="Disordered" evidence="1">
    <location>
        <begin position="1"/>
        <end position="20"/>
    </location>
</feature>
<evidence type="ECO:0000256" key="1">
    <source>
        <dbReference type="SAM" id="MobiDB-lite"/>
    </source>
</evidence>
<feature type="region of interest" description="Disordered" evidence="1">
    <location>
        <begin position="25"/>
        <end position="53"/>
    </location>
</feature>
<sequence length="53" mass="5204">EDGPAADVDPAPHLQRLGDTVVAAPPGAVAGAPLRFPGPEPSFGTAAASWAAR</sequence>
<protein>
    <submittedName>
        <fullName evidence="2">Uncharacterized protein</fullName>
    </submittedName>
</protein>
<dbReference type="AlphaFoldDB" id="A0A6J4Q7E9"/>
<accession>A0A6J4Q7E9</accession>
<organism evidence="2">
    <name type="scientific">uncultured Pseudonocardia sp</name>
    <dbReference type="NCBI Taxonomy" id="211455"/>
    <lineage>
        <taxon>Bacteria</taxon>
        <taxon>Bacillati</taxon>
        <taxon>Actinomycetota</taxon>
        <taxon>Actinomycetes</taxon>
        <taxon>Pseudonocardiales</taxon>
        <taxon>Pseudonocardiaceae</taxon>
        <taxon>Pseudonocardia</taxon>
        <taxon>environmental samples</taxon>
    </lineage>
</organism>
<dbReference type="EMBL" id="CADCUS010000495">
    <property type="protein sequence ID" value="CAA9433963.1"/>
    <property type="molecule type" value="Genomic_DNA"/>
</dbReference>
<proteinExistence type="predicted"/>
<evidence type="ECO:0000313" key="2">
    <source>
        <dbReference type="EMBL" id="CAA9433963.1"/>
    </source>
</evidence>
<gene>
    <name evidence="2" type="ORF">AVDCRST_MAG66-3441</name>
</gene>
<name>A0A6J4Q7E9_9PSEU</name>